<reference evidence="4" key="1">
    <citation type="submission" date="2017-09" db="EMBL/GenBank/DDBJ databases">
        <title>Polyketide synthases of a Diaporthe helianthi virulent isolate.</title>
        <authorList>
            <person name="Baroncelli R."/>
        </authorList>
    </citation>
    <scope>NUCLEOTIDE SEQUENCE [LARGE SCALE GENOMIC DNA]</scope>
    <source>
        <strain evidence="4">7/96</strain>
    </source>
</reference>
<organism evidence="4 5">
    <name type="scientific">Diaporthe helianthi</name>
    <dbReference type="NCBI Taxonomy" id="158607"/>
    <lineage>
        <taxon>Eukaryota</taxon>
        <taxon>Fungi</taxon>
        <taxon>Dikarya</taxon>
        <taxon>Ascomycota</taxon>
        <taxon>Pezizomycotina</taxon>
        <taxon>Sordariomycetes</taxon>
        <taxon>Sordariomycetidae</taxon>
        <taxon>Diaporthales</taxon>
        <taxon>Diaporthaceae</taxon>
        <taxon>Diaporthe</taxon>
    </lineage>
</organism>
<evidence type="ECO:0000259" key="3">
    <source>
        <dbReference type="Pfam" id="PF10342"/>
    </source>
</evidence>
<feature type="domain" description="Yeast cell wall synthesis Kre9/Knh1-like N-terminal" evidence="3">
    <location>
        <begin position="42"/>
        <end position="126"/>
    </location>
</feature>
<dbReference type="PROSITE" id="PS51257">
    <property type="entry name" value="PROKAR_LIPOPROTEIN"/>
    <property type="match status" value="1"/>
</dbReference>
<feature type="signal peptide" evidence="2">
    <location>
        <begin position="1"/>
        <end position="23"/>
    </location>
</feature>
<name>A0A2P5HVN4_DIAHE</name>
<dbReference type="STRING" id="158607.A0A2P5HVN4"/>
<dbReference type="PANTHER" id="PTHR35185:SF2">
    <property type="entry name" value="EXTRACELLULAR PROLINE-SERINE RICH PROTEIN (AFU_ORTHOLOGUE AFUA_8G07090)"/>
    <property type="match status" value="1"/>
</dbReference>
<dbReference type="Proteomes" id="UP000094444">
    <property type="component" value="Unassembled WGS sequence"/>
</dbReference>
<dbReference type="Pfam" id="PF10342">
    <property type="entry name" value="Kre9_KNH"/>
    <property type="match status" value="1"/>
</dbReference>
<evidence type="ECO:0000313" key="5">
    <source>
        <dbReference type="Proteomes" id="UP000094444"/>
    </source>
</evidence>
<dbReference type="OrthoDB" id="5420143at2759"/>
<dbReference type="AlphaFoldDB" id="A0A2P5HVN4"/>
<dbReference type="InParanoid" id="A0A2P5HVN4"/>
<dbReference type="PANTHER" id="PTHR35185">
    <property type="entry name" value="SERINE/THREONINE-RICH PROTEIN ADG2-RELATED"/>
    <property type="match status" value="1"/>
</dbReference>
<accession>A0A2P5HVN4</accession>
<keyword evidence="1 2" id="KW-0732">Signal</keyword>
<keyword evidence="5" id="KW-1185">Reference proteome</keyword>
<evidence type="ECO:0000256" key="1">
    <source>
        <dbReference type="ARBA" id="ARBA00022729"/>
    </source>
</evidence>
<protein>
    <submittedName>
        <fullName evidence="4">Developmentally Regulated MAPK Interacting protein</fullName>
    </submittedName>
</protein>
<comment type="caution">
    <text evidence="4">The sequence shown here is derived from an EMBL/GenBank/DDBJ whole genome shotgun (WGS) entry which is preliminary data.</text>
</comment>
<gene>
    <name evidence="4" type="ORF">DHEL01_v207277</name>
</gene>
<evidence type="ECO:0000256" key="2">
    <source>
        <dbReference type="SAM" id="SignalP"/>
    </source>
</evidence>
<dbReference type="EMBL" id="MAVT02000648">
    <property type="protein sequence ID" value="POS74327.1"/>
    <property type="molecule type" value="Genomic_DNA"/>
</dbReference>
<dbReference type="InterPro" id="IPR052479">
    <property type="entry name" value="GPI-anchor_Adhesion_Reg"/>
</dbReference>
<sequence length="151" mass="16806">MAGSLLRSFLIVALAISCPVAQAIQFNYPKSAESAYSVNLSFLKGDTVNVTWDSVASDPEKFSLYLWEFVNYPPAYELVAYNVETEAGQASFKVPCHIEPSSNWQITMIEGTNVYVLYGQTARFKIESSKRVCDVPEPYPEICSSSSSYDE</sequence>
<evidence type="ECO:0000313" key="4">
    <source>
        <dbReference type="EMBL" id="POS74327.1"/>
    </source>
</evidence>
<proteinExistence type="predicted"/>
<dbReference type="InterPro" id="IPR018466">
    <property type="entry name" value="Kre9/Knh1-like_N"/>
</dbReference>
<feature type="chain" id="PRO_5015117808" evidence="2">
    <location>
        <begin position="24"/>
        <end position="151"/>
    </location>
</feature>